<evidence type="ECO:0000313" key="8">
    <source>
        <dbReference type="EMBL" id="KAG6589345.1"/>
    </source>
</evidence>
<evidence type="ECO:0000256" key="5">
    <source>
        <dbReference type="ARBA" id="ARBA00022801"/>
    </source>
</evidence>
<dbReference type="AlphaFoldDB" id="A0AAV6MZ85"/>
<evidence type="ECO:0000313" key="9">
    <source>
        <dbReference type="Proteomes" id="UP000685013"/>
    </source>
</evidence>
<dbReference type="FunFam" id="3.40.50.11320:FF:000004">
    <property type="entry name" value="Carboxypeptidase"/>
    <property type="match status" value="1"/>
</dbReference>
<dbReference type="PROSITE" id="PS00560">
    <property type="entry name" value="CARBOXYPEPT_SER_HIS"/>
    <property type="match status" value="1"/>
</dbReference>
<evidence type="ECO:0000256" key="7">
    <source>
        <dbReference type="RuleBase" id="RU361156"/>
    </source>
</evidence>
<protein>
    <recommendedName>
        <fullName evidence="7">Carboxypeptidase</fullName>
        <ecNumber evidence="7">3.4.16.-</ecNumber>
    </recommendedName>
</protein>
<keyword evidence="5 7" id="KW-0378">Hydrolase</keyword>
<comment type="caution">
    <text evidence="8">The sequence shown here is derived from an EMBL/GenBank/DDBJ whole genome shotgun (WGS) entry which is preliminary data.</text>
</comment>
<dbReference type="InterPro" id="IPR001563">
    <property type="entry name" value="Peptidase_S10"/>
</dbReference>
<dbReference type="Proteomes" id="UP000685013">
    <property type="component" value="Chromosome 10"/>
</dbReference>
<evidence type="ECO:0000256" key="4">
    <source>
        <dbReference type="ARBA" id="ARBA00022670"/>
    </source>
</evidence>
<feature type="non-terminal residue" evidence="8">
    <location>
        <position position="1"/>
    </location>
</feature>
<keyword evidence="9" id="KW-1185">Reference proteome</keyword>
<name>A0AAV6MZ85_9ROSI</name>
<dbReference type="GO" id="GO:0005773">
    <property type="term" value="C:vacuole"/>
    <property type="evidence" value="ECO:0007669"/>
    <property type="project" value="TreeGrafter"/>
</dbReference>
<dbReference type="GO" id="GO:0005576">
    <property type="term" value="C:extracellular region"/>
    <property type="evidence" value="ECO:0007669"/>
    <property type="project" value="UniProtKB-SubCell"/>
</dbReference>
<reference evidence="8 9" key="1">
    <citation type="journal article" date="2021" name="Hortic Res">
        <title>The domestication of Cucurbita argyrosperma as revealed by the genome of its wild relative.</title>
        <authorList>
            <person name="Barrera-Redondo J."/>
            <person name="Sanchez-de la Vega G."/>
            <person name="Aguirre-Liguori J.A."/>
            <person name="Castellanos-Morales G."/>
            <person name="Gutierrez-Guerrero Y.T."/>
            <person name="Aguirre-Dugua X."/>
            <person name="Aguirre-Planter E."/>
            <person name="Tenaillon M.I."/>
            <person name="Lira-Saade R."/>
            <person name="Eguiarte L.E."/>
        </authorList>
    </citation>
    <scope>NUCLEOTIDE SEQUENCE [LARGE SCALE GENOMIC DNA]</scope>
    <source>
        <strain evidence="8">JBR-2021</strain>
    </source>
</reference>
<comment type="subcellular location">
    <subcellularLocation>
        <location evidence="1">Secreted</location>
    </subcellularLocation>
</comment>
<evidence type="ECO:0000256" key="1">
    <source>
        <dbReference type="ARBA" id="ARBA00004613"/>
    </source>
</evidence>
<keyword evidence="2" id="KW-0964">Secreted</keyword>
<keyword evidence="4 7" id="KW-0645">Protease</keyword>
<evidence type="ECO:0000256" key="2">
    <source>
        <dbReference type="ARBA" id="ARBA00022525"/>
    </source>
</evidence>
<evidence type="ECO:0000256" key="3">
    <source>
        <dbReference type="ARBA" id="ARBA00022645"/>
    </source>
</evidence>
<accession>A0AAV6MZ85</accession>
<dbReference type="EC" id="3.4.16.-" evidence="7"/>
<keyword evidence="7" id="KW-0732">Signal</keyword>
<dbReference type="PROSITE" id="PS00131">
    <property type="entry name" value="CARBOXYPEPT_SER_SER"/>
    <property type="match status" value="1"/>
</dbReference>
<dbReference type="PANTHER" id="PTHR11802">
    <property type="entry name" value="SERINE PROTEASE FAMILY S10 SERINE CARBOXYPEPTIDASE"/>
    <property type="match status" value="1"/>
</dbReference>
<feature type="chain" id="PRO_5043094598" description="Carboxypeptidase" evidence="7">
    <location>
        <begin position="22"/>
        <end position="503"/>
    </location>
</feature>
<proteinExistence type="inferred from homology"/>
<dbReference type="GO" id="GO:0006508">
    <property type="term" value="P:proteolysis"/>
    <property type="evidence" value="ECO:0007669"/>
    <property type="project" value="UniProtKB-KW"/>
</dbReference>
<keyword evidence="6" id="KW-0325">Glycoprotein</keyword>
<keyword evidence="3 7" id="KW-0121">Carboxypeptidase</keyword>
<gene>
    <name evidence="8" type="primary">SCPL45</name>
    <name evidence="8" type="ORF">SDJN03_14768</name>
</gene>
<sequence length="503" mass="55974">MLSPTRKAMTMAALILHLCICEEIVPSYAQSDKIISLPGQPPVGFHQFSGYIHVDDQNHRALFYYFVEAETDPSSKPLVLWLNGGPGCSSLGVGAFSENGPFRPNGEVLVKNEYSWNRVANMLYLETPAGVGFSYAHDSASHGAMDDEATALGTAASSSSSVSGRKENKSCCILAFYLVSNLCLPLLITSAKDNLIFLQRWFNKFPHYKHRAIFLTGESYAGHYIPQLARLMTELDRKEKIFNLKGIALGNPVLEYATDLNSRAEFFWSHGLISDSTYTLFTAACNYSRYISEYYRGSISGVCLRVMTQVNTETSKFVDKYDVTLDVCIPSVLSQSKYFSPQHVRERIDVCIEDETVKYLNREDVKKALHARLVGVHNWAVCSEALDYELLNLEIPTISIVGSLVKAGIRVLIYSGDQDSVIPLMGSRRLVDRLATELGLNTSVPYGAWFQGKQVAGWTQVYGGILSFATIRGASHEAPFSQPQRSLLLFKSFLDNRPPPQVF</sequence>
<feature type="signal peptide" evidence="7">
    <location>
        <begin position="1"/>
        <end position="21"/>
    </location>
</feature>
<dbReference type="PANTHER" id="PTHR11802:SF123">
    <property type="entry name" value="CARBOXYPEPTIDASE"/>
    <property type="match status" value="1"/>
</dbReference>
<dbReference type="InterPro" id="IPR018202">
    <property type="entry name" value="Ser_caboxypep_ser_AS"/>
</dbReference>
<dbReference type="Pfam" id="PF00450">
    <property type="entry name" value="Peptidase_S10"/>
    <property type="match status" value="1"/>
</dbReference>
<evidence type="ECO:0000256" key="6">
    <source>
        <dbReference type="ARBA" id="ARBA00023180"/>
    </source>
</evidence>
<comment type="similarity">
    <text evidence="7">Belongs to the peptidase S10 family.</text>
</comment>
<dbReference type="GO" id="GO:0004185">
    <property type="term" value="F:serine-type carboxypeptidase activity"/>
    <property type="evidence" value="ECO:0007669"/>
    <property type="project" value="UniProtKB-UniRule"/>
</dbReference>
<dbReference type="InterPro" id="IPR033124">
    <property type="entry name" value="Ser_caboxypep_his_AS"/>
</dbReference>
<dbReference type="FunFam" id="3.40.50.1820:FF:000912">
    <property type="entry name" value="Uncharacterized protein"/>
    <property type="match status" value="1"/>
</dbReference>
<dbReference type="EMBL" id="JAGKQH010000010">
    <property type="protein sequence ID" value="KAG6589345.1"/>
    <property type="molecule type" value="Genomic_DNA"/>
</dbReference>
<organism evidence="8 9">
    <name type="scientific">Cucurbita argyrosperma subsp. sororia</name>
    <dbReference type="NCBI Taxonomy" id="37648"/>
    <lineage>
        <taxon>Eukaryota</taxon>
        <taxon>Viridiplantae</taxon>
        <taxon>Streptophyta</taxon>
        <taxon>Embryophyta</taxon>
        <taxon>Tracheophyta</taxon>
        <taxon>Spermatophyta</taxon>
        <taxon>Magnoliopsida</taxon>
        <taxon>eudicotyledons</taxon>
        <taxon>Gunneridae</taxon>
        <taxon>Pentapetalae</taxon>
        <taxon>rosids</taxon>
        <taxon>fabids</taxon>
        <taxon>Cucurbitales</taxon>
        <taxon>Cucurbitaceae</taxon>
        <taxon>Cucurbiteae</taxon>
        <taxon>Cucurbita</taxon>
    </lineage>
</organism>